<proteinExistence type="inferred from homology"/>
<comment type="subcellular location">
    <subcellularLocation>
        <location evidence="1">Membrane</location>
        <topology evidence="1">Single-pass type I membrane protein</topology>
    </subcellularLocation>
</comment>
<comment type="similarity">
    <text evidence="18">Belongs to the protein kinase superfamily. Ser/Thr protein kinase family.</text>
</comment>
<evidence type="ECO:0000256" key="2">
    <source>
        <dbReference type="ARBA" id="ARBA00022527"/>
    </source>
</evidence>
<evidence type="ECO:0000256" key="5">
    <source>
        <dbReference type="ARBA" id="ARBA00022692"/>
    </source>
</evidence>
<dbReference type="GO" id="GO:0030246">
    <property type="term" value="F:carbohydrate binding"/>
    <property type="evidence" value="ECO:0007669"/>
    <property type="project" value="UniProtKB-KW"/>
</dbReference>
<dbReference type="EC" id="2.7.11.1" evidence="18"/>
<dbReference type="SMART" id="SM00220">
    <property type="entry name" value="S_TKc"/>
    <property type="match status" value="1"/>
</dbReference>
<evidence type="ECO:0000256" key="7">
    <source>
        <dbReference type="ARBA" id="ARBA00022734"/>
    </source>
</evidence>
<dbReference type="PROSITE" id="PS00107">
    <property type="entry name" value="PROTEIN_KINASE_ATP"/>
    <property type="match status" value="1"/>
</dbReference>
<evidence type="ECO:0000256" key="19">
    <source>
        <dbReference type="PROSITE-ProRule" id="PRU10141"/>
    </source>
</evidence>
<evidence type="ECO:0000256" key="11">
    <source>
        <dbReference type="ARBA" id="ARBA00022989"/>
    </source>
</evidence>
<dbReference type="PANTHER" id="PTHR47976:SF108">
    <property type="entry name" value="G-TYPE LECTIN S-RECEPTOR-LIKE SERINE_THREONINE-PROTEIN KINASE LECRK1"/>
    <property type="match status" value="1"/>
</dbReference>
<evidence type="ECO:0000256" key="18">
    <source>
        <dbReference type="PIRNR" id="PIRNR000641"/>
    </source>
</evidence>
<comment type="catalytic activity">
    <reaction evidence="16 18">
        <text>L-threonyl-[protein] + ATP = O-phospho-L-threonyl-[protein] + ADP + H(+)</text>
        <dbReference type="Rhea" id="RHEA:46608"/>
        <dbReference type="Rhea" id="RHEA-COMP:11060"/>
        <dbReference type="Rhea" id="RHEA-COMP:11605"/>
        <dbReference type="ChEBI" id="CHEBI:15378"/>
        <dbReference type="ChEBI" id="CHEBI:30013"/>
        <dbReference type="ChEBI" id="CHEBI:30616"/>
        <dbReference type="ChEBI" id="CHEBI:61977"/>
        <dbReference type="ChEBI" id="CHEBI:456216"/>
        <dbReference type="EC" id="2.7.11.1"/>
    </reaction>
</comment>
<keyword evidence="2 18" id="KW-0723">Serine/threonine-protein kinase</keyword>
<feature type="domain" description="Protein kinase" evidence="22">
    <location>
        <begin position="527"/>
        <end position="801"/>
    </location>
</feature>
<keyword evidence="10 18" id="KW-0067">ATP-binding</keyword>
<dbReference type="FunFam" id="3.30.200.20:FF:000059">
    <property type="entry name" value="S-receptor-like serine/threonine-protein kinase"/>
    <property type="match status" value="1"/>
</dbReference>
<keyword evidence="15" id="KW-0325">Glycoprotein</keyword>
<evidence type="ECO:0000256" key="12">
    <source>
        <dbReference type="ARBA" id="ARBA00023136"/>
    </source>
</evidence>
<evidence type="ECO:0000256" key="10">
    <source>
        <dbReference type="ARBA" id="ARBA00022840"/>
    </source>
</evidence>
<evidence type="ECO:0000256" key="3">
    <source>
        <dbReference type="ARBA" id="ARBA00022536"/>
    </source>
</evidence>
<dbReference type="CDD" id="cd00028">
    <property type="entry name" value="B_lectin"/>
    <property type="match status" value="1"/>
</dbReference>
<evidence type="ECO:0000313" key="25">
    <source>
        <dbReference type="Proteomes" id="UP001187192"/>
    </source>
</evidence>
<keyword evidence="6 21" id="KW-0732">Signal</keyword>
<keyword evidence="12 20" id="KW-0472">Membrane</keyword>
<dbReference type="PROSITE" id="PS50011">
    <property type="entry name" value="PROTEIN_KINASE_DOM"/>
    <property type="match status" value="1"/>
</dbReference>
<dbReference type="PROSITE" id="PS00108">
    <property type="entry name" value="PROTEIN_KINASE_ST"/>
    <property type="match status" value="1"/>
</dbReference>
<protein>
    <recommendedName>
        <fullName evidence="18">Receptor-like serine/threonine-protein kinase</fullName>
        <ecNumber evidence="18">2.7.11.1</ecNumber>
    </recommendedName>
</protein>
<dbReference type="InterPro" id="IPR001480">
    <property type="entry name" value="Bulb-type_lectin_dom"/>
</dbReference>
<evidence type="ECO:0000259" key="23">
    <source>
        <dbReference type="PROSITE" id="PS50927"/>
    </source>
</evidence>
<feature type="transmembrane region" description="Helical" evidence="20">
    <location>
        <begin position="464"/>
        <end position="487"/>
    </location>
</feature>
<sequence length="813" mass="91806">MAILLLQGSFYFPLLLLLLSPYSAIAQTYTNIGLGSSLTALDDNRSSWTSPSGEFAFGFRRIGGSEYLLAIWFNKIPEKTIVWSANGNDTVEKGSKVELTRDGQLVLTDANGQPTWAAMYSAPNRVSYATMLDVGNFVLADKDSVHLWESFAFPTDTMLPNQALQKGVMLHSRVSGTNYSEGRFRAILRGDGNFVFFTMDFPYWDTKSTLLGNGSQVIFKEWGAIYLMRGNGSLVPIIRPDRIEANEFYQKATLDSDGVFRIYRYPKTISNVSIGTRTWFVAADSSLPQNICARFAAVVGSQNVPLRASPYCGFNSYCVMEEEDKPQCKCPSGYDYSDSDDEVLIGGCKPNFRPHVCNEIGSEQVAQDFTFIEVLNMDWPQFDYFRQKETEQECKEDCRRDCYCAVAVYQRGFCLKKKQPLTNGWIDPSLVEIKSFIKVAKDPVQLEANPSKKNHSGMSPKGEIVLGSLAVLNLIIFSAILLAYFLLIRRKAPVHQSVTTIPKSFPETEEITNLRNFSYKELEEATEGFKEELGSGASSTVYKGFLDLGNKPIAVKRIDKVVRESVREFKTEVSAIGGTNHKNLARLLGYCNEGQHQLLVYEFMSNGSLADFLFKSNSKLKWEKRMHIAMGTAKALLYLHEECNVQIIHCDIKPQNILLDDYFSARISDFGLAKLLKLDQTRTMTGIRGTRGYVAPEWFKKRAITSKVDVYSFGVVLLEIVCCRKNVELDIEDESRIILSDWAYDRYREGRLNSLWENDEDARKNGKMVERFVKIAFWCIQEDPLVRPCMKKVNQMLEGVLEVPSPPDPSSAL</sequence>
<dbReference type="SMART" id="SM00108">
    <property type="entry name" value="B_lectin"/>
    <property type="match status" value="1"/>
</dbReference>
<dbReference type="PROSITE" id="PS50927">
    <property type="entry name" value="BULB_LECTIN"/>
    <property type="match status" value="1"/>
</dbReference>
<dbReference type="InterPro" id="IPR008271">
    <property type="entry name" value="Ser/Thr_kinase_AS"/>
</dbReference>
<evidence type="ECO:0000256" key="20">
    <source>
        <dbReference type="SAM" id="Phobius"/>
    </source>
</evidence>
<evidence type="ECO:0000256" key="16">
    <source>
        <dbReference type="ARBA" id="ARBA00047899"/>
    </source>
</evidence>
<dbReference type="InterPro" id="IPR011009">
    <property type="entry name" value="Kinase-like_dom_sf"/>
</dbReference>
<keyword evidence="11 20" id="KW-1133">Transmembrane helix</keyword>
<dbReference type="GO" id="GO:0005524">
    <property type="term" value="F:ATP binding"/>
    <property type="evidence" value="ECO:0007669"/>
    <property type="project" value="UniProtKB-UniRule"/>
</dbReference>
<dbReference type="FunFam" id="2.90.10.10:FF:000013">
    <property type="entry name" value="G-type lectin S-receptor-like serine/threonine-protein kinase LECRK1"/>
    <property type="match status" value="1"/>
</dbReference>
<evidence type="ECO:0000256" key="9">
    <source>
        <dbReference type="ARBA" id="ARBA00022777"/>
    </source>
</evidence>
<dbReference type="SUPFAM" id="SSF56112">
    <property type="entry name" value="Protein kinase-like (PK-like)"/>
    <property type="match status" value="1"/>
</dbReference>
<keyword evidence="3" id="KW-0245">EGF-like domain</keyword>
<comment type="caution">
    <text evidence="24">The sequence shown here is derived from an EMBL/GenBank/DDBJ whole genome shotgun (WGS) entry which is preliminary data.</text>
</comment>
<evidence type="ECO:0000256" key="21">
    <source>
        <dbReference type="SAM" id="SignalP"/>
    </source>
</evidence>
<dbReference type="AlphaFoldDB" id="A0AA87Z6A8"/>
<dbReference type="InterPro" id="IPR036426">
    <property type="entry name" value="Bulb-type_lectin_dom_sf"/>
</dbReference>
<evidence type="ECO:0000256" key="6">
    <source>
        <dbReference type="ARBA" id="ARBA00022729"/>
    </source>
</evidence>
<dbReference type="Pfam" id="PF00069">
    <property type="entry name" value="Pkinase"/>
    <property type="match status" value="1"/>
</dbReference>
<dbReference type="PIRSF" id="PIRSF000641">
    <property type="entry name" value="SRK"/>
    <property type="match status" value="1"/>
</dbReference>
<evidence type="ECO:0000256" key="8">
    <source>
        <dbReference type="ARBA" id="ARBA00022741"/>
    </source>
</evidence>
<dbReference type="InterPro" id="IPR017441">
    <property type="entry name" value="Protein_kinase_ATP_BS"/>
</dbReference>
<evidence type="ECO:0000256" key="13">
    <source>
        <dbReference type="ARBA" id="ARBA00023157"/>
    </source>
</evidence>
<feature type="domain" description="Bulb-type lectin" evidence="23">
    <location>
        <begin position="35"/>
        <end position="152"/>
    </location>
</feature>
<dbReference type="Gene3D" id="3.30.200.20">
    <property type="entry name" value="Phosphorylase Kinase, domain 1"/>
    <property type="match status" value="1"/>
</dbReference>
<evidence type="ECO:0000256" key="15">
    <source>
        <dbReference type="ARBA" id="ARBA00023180"/>
    </source>
</evidence>
<name>A0AA87Z6A8_FICCA</name>
<dbReference type="SUPFAM" id="SSF51110">
    <property type="entry name" value="alpha-D-mannose-specific plant lectins"/>
    <property type="match status" value="1"/>
</dbReference>
<reference evidence="24" key="1">
    <citation type="submission" date="2023-07" db="EMBL/GenBank/DDBJ databases">
        <title>draft genome sequence of fig (Ficus carica).</title>
        <authorList>
            <person name="Takahashi T."/>
            <person name="Nishimura K."/>
        </authorList>
    </citation>
    <scope>NUCLEOTIDE SEQUENCE</scope>
</reference>
<dbReference type="InterPro" id="IPR024171">
    <property type="entry name" value="SRK-like_kinase"/>
</dbReference>
<keyword evidence="13" id="KW-1015">Disulfide bond</keyword>
<keyword evidence="25" id="KW-1185">Reference proteome</keyword>
<gene>
    <name evidence="24" type="ORF">TIFTF001_001333</name>
</gene>
<dbReference type="FunFam" id="1.10.510.10:FF:000237">
    <property type="entry name" value="G-type lectin S-receptor-like serine/threonine-protein kinase"/>
    <property type="match status" value="1"/>
</dbReference>
<dbReference type="GO" id="GO:0004674">
    <property type="term" value="F:protein serine/threonine kinase activity"/>
    <property type="evidence" value="ECO:0007669"/>
    <property type="project" value="UniProtKB-KW"/>
</dbReference>
<dbReference type="EMBL" id="BTGU01000001">
    <property type="protein sequence ID" value="GMN26539.1"/>
    <property type="molecule type" value="Genomic_DNA"/>
</dbReference>
<keyword evidence="9 18" id="KW-0418">Kinase</keyword>
<keyword evidence="14" id="KW-0675">Receptor</keyword>
<dbReference type="InterPro" id="IPR051343">
    <property type="entry name" value="G-type_lectin_kinases/EP1-like"/>
</dbReference>
<evidence type="ECO:0000259" key="22">
    <source>
        <dbReference type="PROSITE" id="PS50011"/>
    </source>
</evidence>
<dbReference type="InterPro" id="IPR000719">
    <property type="entry name" value="Prot_kinase_dom"/>
</dbReference>
<evidence type="ECO:0000256" key="17">
    <source>
        <dbReference type="ARBA" id="ARBA00048679"/>
    </source>
</evidence>
<feature type="signal peptide" evidence="21">
    <location>
        <begin position="1"/>
        <end position="26"/>
    </location>
</feature>
<dbReference type="Gene3D" id="1.10.510.10">
    <property type="entry name" value="Transferase(Phosphotransferase) domain 1"/>
    <property type="match status" value="1"/>
</dbReference>
<dbReference type="PANTHER" id="PTHR47976">
    <property type="entry name" value="G-TYPE LECTIN S-RECEPTOR-LIKE SERINE/THREONINE-PROTEIN KINASE SD2-5"/>
    <property type="match status" value="1"/>
</dbReference>
<dbReference type="GO" id="GO:0016020">
    <property type="term" value="C:membrane"/>
    <property type="evidence" value="ECO:0007669"/>
    <property type="project" value="UniProtKB-SubCell"/>
</dbReference>
<evidence type="ECO:0000256" key="1">
    <source>
        <dbReference type="ARBA" id="ARBA00004479"/>
    </source>
</evidence>
<feature type="chain" id="PRO_5041708856" description="Receptor-like serine/threonine-protein kinase" evidence="21">
    <location>
        <begin position="27"/>
        <end position="813"/>
    </location>
</feature>
<accession>A0AA87Z6A8</accession>
<keyword evidence="5 20" id="KW-0812">Transmembrane</keyword>
<organism evidence="24 25">
    <name type="scientific">Ficus carica</name>
    <name type="common">Common fig</name>
    <dbReference type="NCBI Taxonomy" id="3494"/>
    <lineage>
        <taxon>Eukaryota</taxon>
        <taxon>Viridiplantae</taxon>
        <taxon>Streptophyta</taxon>
        <taxon>Embryophyta</taxon>
        <taxon>Tracheophyta</taxon>
        <taxon>Spermatophyta</taxon>
        <taxon>Magnoliopsida</taxon>
        <taxon>eudicotyledons</taxon>
        <taxon>Gunneridae</taxon>
        <taxon>Pentapetalae</taxon>
        <taxon>rosids</taxon>
        <taxon>fabids</taxon>
        <taxon>Rosales</taxon>
        <taxon>Moraceae</taxon>
        <taxon>Ficeae</taxon>
        <taxon>Ficus</taxon>
    </lineage>
</organism>
<dbReference type="Pfam" id="PF01453">
    <property type="entry name" value="B_lectin"/>
    <property type="match status" value="1"/>
</dbReference>
<keyword evidence="4 18" id="KW-0808">Transferase</keyword>
<dbReference type="CDD" id="cd14066">
    <property type="entry name" value="STKc_IRAK"/>
    <property type="match status" value="1"/>
</dbReference>
<dbReference type="Proteomes" id="UP001187192">
    <property type="component" value="Unassembled WGS sequence"/>
</dbReference>
<evidence type="ECO:0000256" key="4">
    <source>
        <dbReference type="ARBA" id="ARBA00022679"/>
    </source>
</evidence>
<comment type="catalytic activity">
    <reaction evidence="17 18">
        <text>L-seryl-[protein] + ATP = O-phospho-L-seryl-[protein] + ADP + H(+)</text>
        <dbReference type="Rhea" id="RHEA:17989"/>
        <dbReference type="Rhea" id="RHEA-COMP:9863"/>
        <dbReference type="Rhea" id="RHEA-COMP:11604"/>
        <dbReference type="ChEBI" id="CHEBI:15378"/>
        <dbReference type="ChEBI" id="CHEBI:29999"/>
        <dbReference type="ChEBI" id="CHEBI:30616"/>
        <dbReference type="ChEBI" id="CHEBI:83421"/>
        <dbReference type="ChEBI" id="CHEBI:456216"/>
        <dbReference type="EC" id="2.7.11.1"/>
    </reaction>
</comment>
<keyword evidence="7" id="KW-0430">Lectin</keyword>
<dbReference type="Gene3D" id="2.90.10.10">
    <property type="entry name" value="Bulb-type lectin domain"/>
    <property type="match status" value="2"/>
</dbReference>
<dbReference type="CDD" id="cd01098">
    <property type="entry name" value="PAN_AP_plant"/>
    <property type="match status" value="1"/>
</dbReference>
<keyword evidence="8 18" id="KW-0547">Nucleotide-binding</keyword>
<feature type="binding site" evidence="19">
    <location>
        <position position="556"/>
    </location>
    <ligand>
        <name>ATP</name>
        <dbReference type="ChEBI" id="CHEBI:30616"/>
    </ligand>
</feature>
<evidence type="ECO:0000256" key="14">
    <source>
        <dbReference type="ARBA" id="ARBA00023170"/>
    </source>
</evidence>
<evidence type="ECO:0000313" key="24">
    <source>
        <dbReference type="EMBL" id="GMN26539.1"/>
    </source>
</evidence>